<comment type="caution">
    <text evidence="4">The sequence shown here is derived from an EMBL/GenBank/DDBJ whole genome shotgun (WGS) entry which is preliminary data.</text>
</comment>
<dbReference type="InterPro" id="IPR019734">
    <property type="entry name" value="TPR_rpt"/>
</dbReference>
<sequence>MFGQQGEQLSLEELLSRADALRYNGHYEEAEKLYLQVLEQDPNNAAAHHGLGLVYYLHGGDFEKSLAEFKKAVELEPENIAYRLDWAKALTTVAPLEEDTEKMMELLKEAKAEFEKVLEIDPENQEAIKQLAYLAEWGV</sequence>
<dbReference type="InterPro" id="IPR011990">
    <property type="entry name" value="TPR-like_helical_dom_sf"/>
</dbReference>
<dbReference type="SMART" id="SM00028">
    <property type="entry name" value="TPR"/>
    <property type="match status" value="2"/>
</dbReference>
<evidence type="ECO:0000256" key="2">
    <source>
        <dbReference type="ARBA" id="ARBA00022803"/>
    </source>
</evidence>
<name>A0ABT2EQ23_9BACT</name>
<dbReference type="PANTHER" id="PTHR44943">
    <property type="entry name" value="CELLULOSE SYNTHASE OPERON PROTEIN C"/>
    <property type="match status" value="1"/>
</dbReference>
<dbReference type="InterPro" id="IPR051685">
    <property type="entry name" value="Ycf3/AcsC/BcsC/TPR_MFPF"/>
</dbReference>
<keyword evidence="2 3" id="KW-0802">TPR repeat</keyword>
<dbReference type="SUPFAM" id="SSF48452">
    <property type="entry name" value="TPR-like"/>
    <property type="match status" value="1"/>
</dbReference>
<dbReference type="PROSITE" id="PS50293">
    <property type="entry name" value="TPR_REGION"/>
    <property type="match status" value="1"/>
</dbReference>
<dbReference type="Pfam" id="PF13181">
    <property type="entry name" value="TPR_8"/>
    <property type="match status" value="1"/>
</dbReference>
<dbReference type="Pfam" id="PF13432">
    <property type="entry name" value="TPR_16"/>
    <property type="match status" value="1"/>
</dbReference>
<dbReference type="EMBL" id="JANUCP010000003">
    <property type="protein sequence ID" value="MCS3919541.1"/>
    <property type="molecule type" value="Genomic_DNA"/>
</dbReference>
<dbReference type="Gene3D" id="1.25.40.10">
    <property type="entry name" value="Tetratricopeptide repeat domain"/>
    <property type="match status" value="2"/>
</dbReference>
<reference evidence="4 5" key="1">
    <citation type="submission" date="2022-08" db="EMBL/GenBank/DDBJ databases">
        <title>Bacterial and archaeal communities from various locations to study Microbial Dark Matter (Phase II).</title>
        <authorList>
            <person name="Stepanauskas R."/>
        </authorList>
    </citation>
    <scope>NUCLEOTIDE SEQUENCE [LARGE SCALE GENOMIC DNA]</scope>
    <source>
        <strain evidence="4 5">PD1</strain>
    </source>
</reference>
<gene>
    <name evidence="4" type="ORF">M2350_001954</name>
</gene>
<evidence type="ECO:0000256" key="3">
    <source>
        <dbReference type="PROSITE-ProRule" id="PRU00339"/>
    </source>
</evidence>
<evidence type="ECO:0000313" key="4">
    <source>
        <dbReference type="EMBL" id="MCS3919541.1"/>
    </source>
</evidence>
<keyword evidence="1" id="KW-0677">Repeat</keyword>
<protein>
    <submittedName>
        <fullName evidence="4">Tetratricopeptide (TPR) repeat protein</fullName>
    </submittedName>
</protein>
<feature type="repeat" description="TPR" evidence="3">
    <location>
        <begin position="46"/>
        <end position="79"/>
    </location>
</feature>
<evidence type="ECO:0000313" key="5">
    <source>
        <dbReference type="Proteomes" id="UP001204798"/>
    </source>
</evidence>
<evidence type="ECO:0000256" key="1">
    <source>
        <dbReference type="ARBA" id="ARBA00022737"/>
    </source>
</evidence>
<accession>A0ABT2EQ23</accession>
<dbReference type="PANTHER" id="PTHR44943:SF8">
    <property type="entry name" value="TPR REPEAT-CONTAINING PROTEIN MJ0263"/>
    <property type="match status" value="1"/>
</dbReference>
<dbReference type="RefSeq" id="WP_259096055.1">
    <property type="nucleotide sequence ID" value="NZ_CP130454.1"/>
</dbReference>
<feature type="repeat" description="TPR" evidence="3">
    <location>
        <begin position="11"/>
        <end position="44"/>
    </location>
</feature>
<organism evidence="4 5">
    <name type="scientific">Candidatus Fervidibacter sacchari</name>
    <dbReference type="NCBI Taxonomy" id="1448929"/>
    <lineage>
        <taxon>Bacteria</taxon>
        <taxon>Candidatus Fervidibacterota</taxon>
        <taxon>Candidatus Fervidibacter</taxon>
    </lineage>
</organism>
<proteinExistence type="predicted"/>
<dbReference type="PROSITE" id="PS50005">
    <property type="entry name" value="TPR"/>
    <property type="match status" value="2"/>
</dbReference>
<dbReference type="Proteomes" id="UP001204798">
    <property type="component" value="Unassembled WGS sequence"/>
</dbReference>
<keyword evidence="5" id="KW-1185">Reference proteome</keyword>